<dbReference type="InterPro" id="IPR049450">
    <property type="entry name" value="ACOT8-like_C"/>
</dbReference>
<dbReference type="SUPFAM" id="SSF54637">
    <property type="entry name" value="Thioesterase/thiol ester dehydrase-isomerase"/>
    <property type="match status" value="1"/>
</dbReference>
<protein>
    <recommendedName>
        <fullName evidence="1">Acyl-CoA thioesterase-like C-terminal domain-containing protein</fullName>
    </recommendedName>
</protein>
<evidence type="ECO:0000313" key="3">
    <source>
        <dbReference type="Proteomes" id="UP000599109"/>
    </source>
</evidence>
<comment type="caution">
    <text evidence="2">The sequence shown here is derived from an EMBL/GenBank/DDBJ whole genome shotgun (WGS) entry which is preliminary data.</text>
</comment>
<dbReference type="InterPro" id="IPR042171">
    <property type="entry name" value="Acyl-CoA_hotdog"/>
</dbReference>
<gene>
    <name evidence="2" type="ORF">JJ685_07780</name>
</gene>
<dbReference type="EMBL" id="JAEQNE010000001">
    <property type="protein sequence ID" value="MBL0391040.1"/>
    <property type="molecule type" value="Genomic_DNA"/>
</dbReference>
<dbReference type="Pfam" id="PF20789">
    <property type="entry name" value="4HBT_3C"/>
    <property type="match status" value="1"/>
</dbReference>
<feature type="domain" description="Acyl-CoA thioesterase-like C-terminal" evidence="1">
    <location>
        <begin position="1"/>
        <end position="56"/>
    </location>
</feature>
<proteinExistence type="predicted"/>
<sequence length="59" mass="6336">MTVYYHVDAAQFAATGSGHLLLQARGQGFGGGYFDHGGQPWDEGGSFLATTHQVVYCKE</sequence>
<reference evidence="2 3" key="1">
    <citation type="journal article" date="2017" name="Int. J. Syst. Evol. Microbiol.">
        <title>Ramlibacter monticola sp. nov., isolated from forest soil.</title>
        <authorList>
            <person name="Chaudhary D.K."/>
            <person name="Kim J."/>
        </authorList>
    </citation>
    <scope>NUCLEOTIDE SEQUENCE [LARGE SCALE GENOMIC DNA]</scope>
    <source>
        <strain evidence="2 3">KACC 19175</strain>
    </source>
</reference>
<name>A0A936YX20_9BURK</name>
<dbReference type="RefSeq" id="WP_201673603.1">
    <property type="nucleotide sequence ID" value="NZ_JAEQNE010000001.1"/>
</dbReference>
<dbReference type="AlphaFoldDB" id="A0A936YX20"/>
<evidence type="ECO:0000259" key="1">
    <source>
        <dbReference type="Pfam" id="PF20789"/>
    </source>
</evidence>
<dbReference type="Proteomes" id="UP000599109">
    <property type="component" value="Unassembled WGS sequence"/>
</dbReference>
<keyword evidence="3" id="KW-1185">Reference proteome</keyword>
<evidence type="ECO:0000313" key="2">
    <source>
        <dbReference type="EMBL" id="MBL0391040.1"/>
    </source>
</evidence>
<accession>A0A936YX20</accession>
<dbReference type="Gene3D" id="2.40.160.210">
    <property type="entry name" value="Acyl-CoA thioesterase, double hotdog domain"/>
    <property type="match status" value="1"/>
</dbReference>
<organism evidence="2 3">
    <name type="scientific">Ramlibacter monticola</name>
    <dbReference type="NCBI Taxonomy" id="1926872"/>
    <lineage>
        <taxon>Bacteria</taxon>
        <taxon>Pseudomonadati</taxon>
        <taxon>Pseudomonadota</taxon>
        <taxon>Betaproteobacteria</taxon>
        <taxon>Burkholderiales</taxon>
        <taxon>Comamonadaceae</taxon>
        <taxon>Ramlibacter</taxon>
    </lineage>
</organism>
<dbReference type="InterPro" id="IPR029069">
    <property type="entry name" value="HotDog_dom_sf"/>
</dbReference>